<reference evidence="1 2" key="1">
    <citation type="submission" date="2019-05" db="EMBL/GenBank/DDBJ databases">
        <title>Another draft genome of Portunus trituberculatus and its Hox gene families provides insights of decapod evolution.</title>
        <authorList>
            <person name="Jeong J.-H."/>
            <person name="Song I."/>
            <person name="Kim S."/>
            <person name="Choi T."/>
            <person name="Kim D."/>
            <person name="Ryu S."/>
            <person name="Kim W."/>
        </authorList>
    </citation>
    <scope>NUCLEOTIDE SEQUENCE [LARGE SCALE GENOMIC DNA]</scope>
    <source>
        <tissue evidence="1">Muscle</tissue>
    </source>
</reference>
<protein>
    <submittedName>
        <fullName evidence="1">Uncharacterized protein</fullName>
    </submittedName>
</protein>
<accession>A0A5B7CLK3</accession>
<dbReference type="AlphaFoldDB" id="A0A5B7CLK3"/>
<gene>
    <name evidence="1" type="ORF">E2C01_001070</name>
</gene>
<name>A0A5B7CLK3_PORTR</name>
<proteinExistence type="predicted"/>
<dbReference type="EMBL" id="VSRR010000032">
    <property type="protein sequence ID" value="MPC08483.1"/>
    <property type="molecule type" value="Genomic_DNA"/>
</dbReference>
<sequence>MDLSCRLPLGICHRIELRELAEWQWWWRLSAKVHRIFKPWALWVWHGVWTEGPVDGAQQRVSLTTTPIPEVIQIQRPDHATTKTHLLDPLRLRVSQESSCSGVASCLATSIRWLVESILGGVPEGEGLAVHWHAHHQLVSVGALLNPVVNGEVLGKERGKCLKRMRRLTVVKVCPSVMRLDEEIVVVEHCKAIHNVGAQIHINVLRQVLALTLSVPRPVVHNINEAKPCNFPSCSSEYYQAFIKPSQGTCKKLYWSSPGGGGCSLVPGGQILGRTPATSGRKWSGWMGG</sequence>
<comment type="caution">
    <text evidence="1">The sequence shown here is derived from an EMBL/GenBank/DDBJ whole genome shotgun (WGS) entry which is preliminary data.</text>
</comment>
<evidence type="ECO:0000313" key="2">
    <source>
        <dbReference type="Proteomes" id="UP000324222"/>
    </source>
</evidence>
<evidence type="ECO:0000313" key="1">
    <source>
        <dbReference type="EMBL" id="MPC08483.1"/>
    </source>
</evidence>
<dbReference type="Proteomes" id="UP000324222">
    <property type="component" value="Unassembled WGS sequence"/>
</dbReference>
<keyword evidence="2" id="KW-1185">Reference proteome</keyword>
<organism evidence="1 2">
    <name type="scientific">Portunus trituberculatus</name>
    <name type="common">Swimming crab</name>
    <name type="synonym">Neptunus trituberculatus</name>
    <dbReference type="NCBI Taxonomy" id="210409"/>
    <lineage>
        <taxon>Eukaryota</taxon>
        <taxon>Metazoa</taxon>
        <taxon>Ecdysozoa</taxon>
        <taxon>Arthropoda</taxon>
        <taxon>Crustacea</taxon>
        <taxon>Multicrustacea</taxon>
        <taxon>Malacostraca</taxon>
        <taxon>Eumalacostraca</taxon>
        <taxon>Eucarida</taxon>
        <taxon>Decapoda</taxon>
        <taxon>Pleocyemata</taxon>
        <taxon>Brachyura</taxon>
        <taxon>Eubrachyura</taxon>
        <taxon>Portunoidea</taxon>
        <taxon>Portunidae</taxon>
        <taxon>Portuninae</taxon>
        <taxon>Portunus</taxon>
    </lineage>
</organism>